<dbReference type="InterPro" id="IPR016177">
    <property type="entry name" value="DNA-bd_dom_sf"/>
</dbReference>
<dbReference type="InterPro" id="IPR001471">
    <property type="entry name" value="AP2/ERF_dom"/>
</dbReference>
<name>A0ABD0VK78_DENTH</name>
<dbReference type="GO" id="GO:0005634">
    <property type="term" value="C:nucleus"/>
    <property type="evidence" value="ECO:0007669"/>
    <property type="project" value="UniProtKB-SubCell"/>
</dbReference>
<protein>
    <recommendedName>
        <fullName evidence="8">AP2/ERF domain-containing protein</fullName>
    </recommendedName>
</protein>
<evidence type="ECO:0000313" key="9">
    <source>
        <dbReference type="EMBL" id="KAL0923046.1"/>
    </source>
</evidence>
<evidence type="ECO:0000256" key="7">
    <source>
        <dbReference type="SAM" id="MobiDB-lite"/>
    </source>
</evidence>
<dbReference type="EMBL" id="JANQDX010000006">
    <property type="protein sequence ID" value="KAL0923046.1"/>
    <property type="molecule type" value="Genomic_DNA"/>
</dbReference>
<organism evidence="9 10">
    <name type="scientific">Dendrobium thyrsiflorum</name>
    <name type="common">Pinecone-like raceme dendrobium</name>
    <name type="synonym">Orchid</name>
    <dbReference type="NCBI Taxonomy" id="117978"/>
    <lineage>
        <taxon>Eukaryota</taxon>
        <taxon>Viridiplantae</taxon>
        <taxon>Streptophyta</taxon>
        <taxon>Embryophyta</taxon>
        <taxon>Tracheophyta</taxon>
        <taxon>Spermatophyta</taxon>
        <taxon>Magnoliopsida</taxon>
        <taxon>Liliopsida</taxon>
        <taxon>Asparagales</taxon>
        <taxon>Orchidaceae</taxon>
        <taxon>Epidendroideae</taxon>
        <taxon>Malaxideae</taxon>
        <taxon>Dendrobiinae</taxon>
        <taxon>Dendrobium</taxon>
    </lineage>
</organism>
<dbReference type="Pfam" id="PF00847">
    <property type="entry name" value="AP2"/>
    <property type="match status" value="1"/>
</dbReference>
<sequence length="382" mass="42858">MILDLNGTLVANWSFAQNKILQEGSYGGQMVDSGSSNSSVLNGEESSNISEEDVSSSHPAFRFGILKDAVELEEEVDEIRVISDPGIVTHQLFPQHPQGFSEWHPGGTATRSSLSRQPWEDLRIFQSDVPAAGEVKLIHPQPQQLQVKKSRRGPRSRSSLYRGVTFYRRTGRWESHIWDCGKQVYLGGFDTAHDAARAYDRAAVKFRGLDADINFSLSDYEEDLKQMRNLTKEEFVHILRRRSTGFSRGSSKYRGVTLNKCGRWEARMGQLLGKKAYDKAAIKCKGKEAVTYFQKNSYNDLLPMDDGEDLGHGIDLNLSISQPSVCSQNRNASLVGQQLYYGSFQASDQVKDMPIPFVQAHLLAMDLIILKPGVTYTQILSR</sequence>
<dbReference type="FunFam" id="3.30.730.10:FF:000004">
    <property type="entry name" value="AP2-like ethylene-responsive transcription factor"/>
    <property type="match status" value="1"/>
</dbReference>
<evidence type="ECO:0000256" key="6">
    <source>
        <dbReference type="ARBA" id="ARBA00037973"/>
    </source>
</evidence>
<evidence type="ECO:0000256" key="1">
    <source>
        <dbReference type="ARBA" id="ARBA00004123"/>
    </source>
</evidence>
<evidence type="ECO:0000259" key="8">
    <source>
        <dbReference type="PROSITE" id="PS51032"/>
    </source>
</evidence>
<dbReference type="CDD" id="cd00018">
    <property type="entry name" value="AP2"/>
    <property type="match status" value="1"/>
</dbReference>
<evidence type="ECO:0000256" key="3">
    <source>
        <dbReference type="ARBA" id="ARBA00023125"/>
    </source>
</evidence>
<dbReference type="SMART" id="SM00380">
    <property type="entry name" value="AP2"/>
    <property type="match status" value="2"/>
</dbReference>
<dbReference type="GO" id="GO:0009909">
    <property type="term" value="P:regulation of flower development"/>
    <property type="evidence" value="ECO:0007669"/>
    <property type="project" value="UniProtKB-ARBA"/>
</dbReference>
<comment type="caution">
    <text evidence="9">The sequence shown here is derived from an EMBL/GenBank/DDBJ whole genome shotgun (WGS) entry which is preliminary data.</text>
</comment>
<comment type="subcellular location">
    <subcellularLocation>
        <location evidence="1">Nucleus</location>
    </subcellularLocation>
</comment>
<keyword evidence="2" id="KW-0805">Transcription regulation</keyword>
<feature type="region of interest" description="Disordered" evidence="7">
    <location>
        <begin position="31"/>
        <end position="55"/>
    </location>
</feature>
<proteinExistence type="inferred from homology"/>
<comment type="similarity">
    <text evidence="6">Belongs to the AP2/ERF transcription factor family. AP2 subfamily.</text>
</comment>
<dbReference type="Gene3D" id="3.30.730.10">
    <property type="entry name" value="AP2/ERF domain"/>
    <property type="match status" value="1"/>
</dbReference>
<gene>
    <name evidence="9" type="ORF">M5K25_007090</name>
</gene>
<feature type="domain" description="AP2/ERF" evidence="8">
    <location>
        <begin position="160"/>
        <end position="216"/>
    </location>
</feature>
<keyword evidence="4" id="KW-0804">Transcription</keyword>
<dbReference type="SUPFAM" id="SSF54171">
    <property type="entry name" value="DNA-binding domain"/>
    <property type="match status" value="1"/>
</dbReference>
<dbReference type="PROSITE" id="PS51032">
    <property type="entry name" value="AP2_ERF"/>
    <property type="match status" value="1"/>
</dbReference>
<evidence type="ECO:0000256" key="2">
    <source>
        <dbReference type="ARBA" id="ARBA00023015"/>
    </source>
</evidence>
<accession>A0ABD0VK78</accession>
<dbReference type="Proteomes" id="UP001552299">
    <property type="component" value="Unassembled WGS sequence"/>
</dbReference>
<dbReference type="PANTHER" id="PTHR32467">
    <property type="entry name" value="AP2-LIKE ETHYLENE-RESPONSIVE TRANSCRIPTION FACTOR"/>
    <property type="match status" value="1"/>
</dbReference>
<dbReference type="GO" id="GO:0003677">
    <property type="term" value="F:DNA binding"/>
    <property type="evidence" value="ECO:0007669"/>
    <property type="project" value="UniProtKB-KW"/>
</dbReference>
<keyword evidence="10" id="KW-1185">Reference proteome</keyword>
<keyword evidence="3" id="KW-0238">DNA-binding</keyword>
<dbReference type="PANTHER" id="PTHR32467:SF118">
    <property type="entry name" value="ETHYLENE-RESPONSIVE TRANSCRIPTION FACTOR RAP2-7"/>
    <property type="match status" value="1"/>
</dbReference>
<dbReference type="InterPro" id="IPR036955">
    <property type="entry name" value="AP2/ERF_dom_sf"/>
</dbReference>
<feature type="compositionally biased region" description="Polar residues" evidence="7">
    <location>
        <begin position="32"/>
        <end position="41"/>
    </location>
</feature>
<evidence type="ECO:0000256" key="4">
    <source>
        <dbReference type="ARBA" id="ARBA00023163"/>
    </source>
</evidence>
<evidence type="ECO:0000313" key="10">
    <source>
        <dbReference type="Proteomes" id="UP001552299"/>
    </source>
</evidence>
<evidence type="ECO:0000256" key="5">
    <source>
        <dbReference type="ARBA" id="ARBA00023242"/>
    </source>
</evidence>
<dbReference type="AlphaFoldDB" id="A0ABD0VK78"/>
<reference evidence="9 10" key="1">
    <citation type="journal article" date="2024" name="Plant Biotechnol. J.">
        <title>Dendrobium thyrsiflorum genome and its molecular insights into genes involved in important horticultural traits.</title>
        <authorList>
            <person name="Chen B."/>
            <person name="Wang J.Y."/>
            <person name="Zheng P.J."/>
            <person name="Li K.L."/>
            <person name="Liang Y.M."/>
            <person name="Chen X.F."/>
            <person name="Zhang C."/>
            <person name="Zhao X."/>
            <person name="He X."/>
            <person name="Zhang G.Q."/>
            <person name="Liu Z.J."/>
            <person name="Xu Q."/>
        </authorList>
    </citation>
    <scope>NUCLEOTIDE SEQUENCE [LARGE SCALE GENOMIC DNA]</scope>
    <source>
        <strain evidence="9">GZMU011</strain>
    </source>
</reference>
<keyword evidence="5" id="KW-0539">Nucleus</keyword>